<accession>A0A443PLQ1</accession>
<evidence type="ECO:0000313" key="2">
    <source>
        <dbReference type="Proteomes" id="UP000283530"/>
    </source>
</evidence>
<dbReference type="AlphaFoldDB" id="A0A443PLQ1"/>
<name>A0A443PLQ1_9MAGN</name>
<protein>
    <submittedName>
        <fullName evidence="1">Uncharacterized protein</fullName>
    </submittedName>
</protein>
<comment type="caution">
    <text evidence="1">The sequence shown here is derived from an EMBL/GenBank/DDBJ whole genome shotgun (WGS) entry which is preliminary data.</text>
</comment>
<evidence type="ECO:0000313" key="1">
    <source>
        <dbReference type="EMBL" id="RWR91703.1"/>
    </source>
</evidence>
<dbReference type="EMBL" id="QPKB01000009">
    <property type="protein sequence ID" value="RWR91703.1"/>
    <property type="molecule type" value="Genomic_DNA"/>
</dbReference>
<proteinExistence type="predicted"/>
<dbReference type="Proteomes" id="UP000283530">
    <property type="component" value="Unassembled WGS sequence"/>
</dbReference>
<reference evidence="1 2" key="1">
    <citation type="journal article" date="2019" name="Nat. Plants">
        <title>Stout camphor tree genome fills gaps in understanding of flowering plant genome evolution.</title>
        <authorList>
            <person name="Chaw S.M."/>
            <person name="Liu Y.C."/>
            <person name="Wu Y.W."/>
            <person name="Wang H.Y."/>
            <person name="Lin C.I."/>
            <person name="Wu C.S."/>
            <person name="Ke H.M."/>
            <person name="Chang L.Y."/>
            <person name="Hsu C.Y."/>
            <person name="Yang H.T."/>
            <person name="Sudianto E."/>
            <person name="Hsu M.H."/>
            <person name="Wu K.P."/>
            <person name="Wang L.N."/>
            <person name="Leebens-Mack J.H."/>
            <person name="Tsai I.J."/>
        </authorList>
    </citation>
    <scope>NUCLEOTIDE SEQUENCE [LARGE SCALE GENOMIC DNA]</scope>
    <source>
        <strain evidence="2">cv. Chaw 1501</strain>
        <tissue evidence="1">Young leaves</tissue>
    </source>
</reference>
<organism evidence="1 2">
    <name type="scientific">Cinnamomum micranthum f. kanehirae</name>
    <dbReference type="NCBI Taxonomy" id="337451"/>
    <lineage>
        <taxon>Eukaryota</taxon>
        <taxon>Viridiplantae</taxon>
        <taxon>Streptophyta</taxon>
        <taxon>Embryophyta</taxon>
        <taxon>Tracheophyta</taxon>
        <taxon>Spermatophyta</taxon>
        <taxon>Magnoliopsida</taxon>
        <taxon>Magnoliidae</taxon>
        <taxon>Laurales</taxon>
        <taxon>Lauraceae</taxon>
        <taxon>Cinnamomum</taxon>
    </lineage>
</organism>
<sequence length="73" mass="8457">MLPKYKRNKRYLIRLLRTSFKGVHLAIGNLRYSLVILGYKSLPGHFLASRLLSFVIKVSWVLRKLCKQVLGKG</sequence>
<gene>
    <name evidence="1" type="ORF">CKAN_02087000</name>
</gene>
<keyword evidence="2" id="KW-1185">Reference proteome</keyword>